<dbReference type="GO" id="GO:0046872">
    <property type="term" value="F:metal ion binding"/>
    <property type="evidence" value="ECO:0007669"/>
    <property type="project" value="UniProtKB-UniRule"/>
</dbReference>
<feature type="binding site" evidence="5">
    <location>
        <position position="65"/>
    </location>
    <ligand>
        <name>a divalent metal cation</name>
        <dbReference type="ChEBI" id="CHEBI:60240"/>
        <label>1</label>
    </ligand>
</feature>
<dbReference type="EMBL" id="BDJK01000043">
    <property type="protein sequence ID" value="GAV23336.1"/>
    <property type="molecule type" value="Genomic_DNA"/>
</dbReference>
<reference evidence="7" key="1">
    <citation type="submission" date="2016-12" db="EMBL/GenBank/DDBJ databases">
        <title>Draft Genome Sequences od Carboxydothermus pertinax and islandicus, Hydrogenogenic Carboxydotrophic Bacteria.</title>
        <authorList>
            <person name="Fukuyama Y."/>
            <person name="Ohmae K."/>
            <person name="Yoneda Y."/>
            <person name="Yoshida T."/>
            <person name="Sako Y."/>
        </authorList>
    </citation>
    <scope>NUCLEOTIDE SEQUENCE [LARGE SCALE GENOMIC DNA]</scope>
    <source>
        <strain evidence="7">Ug1</strain>
    </source>
</reference>
<feature type="binding site" evidence="5">
    <location>
        <position position="64"/>
    </location>
    <ligand>
        <name>a divalent metal cation</name>
        <dbReference type="ChEBI" id="CHEBI:60240"/>
        <label>2</label>
    </ligand>
</feature>
<dbReference type="PANTHER" id="PTHR13799:SF14">
    <property type="entry name" value="GTP CYCLOHYDROLASE 1 TYPE 2 HOMOLOG"/>
    <property type="match status" value="1"/>
</dbReference>
<dbReference type="SUPFAM" id="SSF102705">
    <property type="entry name" value="NIF3 (NGG1p interacting factor 3)-like"/>
    <property type="match status" value="1"/>
</dbReference>
<dbReference type="Gene3D" id="3.30.70.120">
    <property type="match status" value="1"/>
</dbReference>
<organism evidence="6 7">
    <name type="scientific">Carboxydothermus pertinax</name>
    <dbReference type="NCBI Taxonomy" id="870242"/>
    <lineage>
        <taxon>Bacteria</taxon>
        <taxon>Bacillati</taxon>
        <taxon>Bacillota</taxon>
        <taxon>Clostridia</taxon>
        <taxon>Thermoanaerobacterales</taxon>
        <taxon>Thermoanaerobacteraceae</taxon>
        <taxon>Carboxydothermus</taxon>
    </lineage>
</organism>
<dbReference type="InterPro" id="IPR002678">
    <property type="entry name" value="DUF34/NIF3"/>
</dbReference>
<dbReference type="AlphaFoldDB" id="A0A1L8CWN4"/>
<dbReference type="STRING" id="870242.cpu_18460"/>
<dbReference type="InterPro" id="IPR017221">
    <property type="entry name" value="DUF34/NIF3_bac"/>
</dbReference>
<gene>
    <name evidence="6" type="ORF">cpu_18460</name>
</gene>
<evidence type="ECO:0000256" key="4">
    <source>
        <dbReference type="PIRNR" id="PIRNR037489"/>
    </source>
</evidence>
<dbReference type="NCBIfam" id="TIGR00486">
    <property type="entry name" value="YbgI_SA1388"/>
    <property type="match status" value="1"/>
</dbReference>
<dbReference type="PANTHER" id="PTHR13799">
    <property type="entry name" value="NGG1 INTERACTING FACTOR 3"/>
    <property type="match status" value="1"/>
</dbReference>
<evidence type="ECO:0000256" key="2">
    <source>
        <dbReference type="ARBA" id="ARBA00022112"/>
    </source>
</evidence>
<comment type="similarity">
    <text evidence="1 4">Belongs to the GTP cyclohydrolase I type 2/NIF3 family.</text>
</comment>
<dbReference type="GO" id="GO:0005737">
    <property type="term" value="C:cytoplasm"/>
    <property type="evidence" value="ECO:0007669"/>
    <property type="project" value="TreeGrafter"/>
</dbReference>
<evidence type="ECO:0000256" key="1">
    <source>
        <dbReference type="ARBA" id="ARBA00006964"/>
    </source>
</evidence>
<dbReference type="Gene3D" id="3.40.1390.30">
    <property type="entry name" value="NIF3 (NGG1p interacting factor 3)-like"/>
    <property type="match status" value="1"/>
</dbReference>
<evidence type="ECO:0000256" key="3">
    <source>
        <dbReference type="ARBA" id="ARBA00022723"/>
    </source>
</evidence>
<dbReference type="Pfam" id="PF01784">
    <property type="entry name" value="DUF34_NIF3"/>
    <property type="match status" value="1"/>
</dbReference>
<dbReference type="Proteomes" id="UP000187485">
    <property type="component" value="Unassembled WGS sequence"/>
</dbReference>
<dbReference type="FunFam" id="3.30.70.120:FF:000006">
    <property type="entry name" value="GTP cyclohydrolase 1 type 2 homolog"/>
    <property type="match status" value="1"/>
</dbReference>
<feature type="binding site" evidence="5">
    <location>
        <position position="332"/>
    </location>
    <ligand>
        <name>a divalent metal cation</name>
        <dbReference type="ChEBI" id="CHEBI:60240"/>
        <label>1</label>
    </ligand>
</feature>
<evidence type="ECO:0000256" key="5">
    <source>
        <dbReference type="PIRSR" id="PIRSR602678-1"/>
    </source>
</evidence>
<name>A0A1L8CWN4_9THEO</name>
<dbReference type="InterPro" id="IPR036069">
    <property type="entry name" value="DUF34/NIF3_sf"/>
</dbReference>
<dbReference type="RefSeq" id="WP_075859769.1">
    <property type="nucleotide sequence ID" value="NZ_BDJK01000043.1"/>
</dbReference>
<dbReference type="OrthoDB" id="9792792at2"/>
<dbReference type="PIRSF" id="PIRSF037489">
    <property type="entry name" value="UCP037489_NIF3_YqfO"/>
    <property type="match status" value="1"/>
</dbReference>
<protein>
    <recommendedName>
        <fullName evidence="2 4">GTP cyclohydrolase 1 type 2 homolog</fullName>
    </recommendedName>
</protein>
<keyword evidence="7" id="KW-1185">Reference proteome</keyword>
<keyword evidence="3 4" id="KW-0479">Metal-binding</keyword>
<evidence type="ECO:0000313" key="6">
    <source>
        <dbReference type="EMBL" id="GAV23336.1"/>
    </source>
</evidence>
<accession>A0A1L8CWN4</accession>
<dbReference type="FunFam" id="3.40.1390.30:FF:000001">
    <property type="entry name" value="GTP cyclohydrolase 1 type 2"/>
    <property type="match status" value="1"/>
</dbReference>
<feature type="binding site" evidence="5">
    <location>
        <position position="103"/>
    </location>
    <ligand>
        <name>a divalent metal cation</name>
        <dbReference type="ChEBI" id="CHEBI:60240"/>
        <label>1</label>
    </ligand>
</feature>
<dbReference type="InterPro" id="IPR015867">
    <property type="entry name" value="N-reg_PII/ATP_PRibTrfase_C"/>
</dbReference>
<evidence type="ECO:0000313" key="7">
    <source>
        <dbReference type="Proteomes" id="UP000187485"/>
    </source>
</evidence>
<comment type="caution">
    <text evidence="6">The sequence shown here is derived from an EMBL/GenBank/DDBJ whole genome shotgun (WGS) entry which is preliminary data.</text>
</comment>
<sequence>MAHPQEIASVIEKKFPRKLAAEWDNPGWQIYFEREVTKILLALDITSDTVALALREGVDLIITHHPLFFKPLNSLTFDKAESLPLLKLLENKILVYSIHTNLDIAKDGLNDYLAELLELSEIRPLGEEVYEKLYKLSVFVPESHWEIVREAMGAAGAGFIGNYSHCTFNTRGTGTFLPLEGASPFIGEVGRIEKVEEVKVETIVPEKLLNRVLKAMLKVHPYEEVAYDIYPLENKQYLGGMGRIGVTKKKSFKELLAFVAERLELKNLRYGGNLDSFSRKVAIVSGAGGNYWQKAKFAGADVFITGDIKYHEAVAMLDAGLNFIDAGHWETEKIFYQLIVPLLQKVKGLKWIMEKREPVFNYLVNFGG</sequence>
<proteinExistence type="inferred from homology"/>
<feature type="binding site" evidence="5">
    <location>
        <position position="328"/>
    </location>
    <ligand>
        <name>a divalent metal cation</name>
        <dbReference type="ChEBI" id="CHEBI:60240"/>
        <label>1</label>
    </ligand>
</feature>